<feature type="domain" description="N-acetyltransferase" evidence="1">
    <location>
        <begin position="16"/>
        <end position="178"/>
    </location>
</feature>
<dbReference type="GO" id="GO:0016747">
    <property type="term" value="F:acyltransferase activity, transferring groups other than amino-acyl groups"/>
    <property type="evidence" value="ECO:0007669"/>
    <property type="project" value="InterPro"/>
</dbReference>
<dbReference type="PROSITE" id="PS51186">
    <property type="entry name" value="GNAT"/>
    <property type="match status" value="1"/>
</dbReference>
<keyword evidence="3" id="KW-1185">Reference proteome</keyword>
<organism evidence="2 3">
    <name type="scientific">Leptolinea tardivitalis</name>
    <dbReference type="NCBI Taxonomy" id="229920"/>
    <lineage>
        <taxon>Bacteria</taxon>
        <taxon>Bacillati</taxon>
        <taxon>Chloroflexota</taxon>
        <taxon>Anaerolineae</taxon>
        <taxon>Anaerolineales</taxon>
        <taxon>Anaerolineaceae</taxon>
        <taxon>Leptolinea</taxon>
    </lineage>
</organism>
<dbReference type="Pfam" id="PF00583">
    <property type="entry name" value="Acetyltransf_1"/>
    <property type="match status" value="1"/>
</dbReference>
<dbReference type="AlphaFoldDB" id="A0A0P6WPZ1"/>
<accession>A0A0P6WPZ1</accession>
<protein>
    <recommendedName>
        <fullName evidence="1">N-acetyltransferase domain-containing protein</fullName>
    </recommendedName>
</protein>
<dbReference type="InterPro" id="IPR016181">
    <property type="entry name" value="Acyl_CoA_acyltransferase"/>
</dbReference>
<dbReference type="InterPro" id="IPR000182">
    <property type="entry name" value="GNAT_dom"/>
</dbReference>
<sequence>MDTKTPPFHQDIMPGYLIKTLTFDDERDIQSFLEECEEYNMMESGRLPQPEDARFFLTDIPPQKDLSDKYCLAVEKDARIVALIDLVKNYPTSGIWWIGLLLIHPDYQGIGLGTTIVNAIFSWFSKEGVQKVRLGVLEENEKGFRFWQKMGFQEIDRKFNRSFGIKTHTVIVMEYSGSKL</sequence>
<name>A0A0P6WPZ1_9CHLR</name>
<dbReference type="EMBL" id="LGCK01000009">
    <property type="protein sequence ID" value="KPL72145.1"/>
    <property type="molecule type" value="Genomic_DNA"/>
</dbReference>
<dbReference type="Proteomes" id="UP000050430">
    <property type="component" value="Unassembled WGS sequence"/>
</dbReference>
<evidence type="ECO:0000259" key="1">
    <source>
        <dbReference type="PROSITE" id="PS51186"/>
    </source>
</evidence>
<gene>
    <name evidence="2" type="ORF">ADM99_08355</name>
</gene>
<evidence type="ECO:0000313" key="3">
    <source>
        <dbReference type="Proteomes" id="UP000050430"/>
    </source>
</evidence>
<dbReference type="SUPFAM" id="SSF55729">
    <property type="entry name" value="Acyl-CoA N-acyltransferases (Nat)"/>
    <property type="match status" value="1"/>
</dbReference>
<proteinExistence type="predicted"/>
<reference evidence="2 3" key="1">
    <citation type="submission" date="2015-07" db="EMBL/GenBank/DDBJ databases">
        <title>Genome sequence of Leptolinea tardivitalis DSM 16556.</title>
        <authorList>
            <person name="Hemp J."/>
            <person name="Ward L.M."/>
            <person name="Pace L.A."/>
            <person name="Fischer W.W."/>
        </authorList>
    </citation>
    <scope>NUCLEOTIDE SEQUENCE [LARGE SCALE GENOMIC DNA]</scope>
    <source>
        <strain evidence="2 3">YMTK-2</strain>
    </source>
</reference>
<dbReference type="STRING" id="229920.ADM99_08355"/>
<dbReference type="Gene3D" id="3.40.630.30">
    <property type="match status" value="1"/>
</dbReference>
<comment type="caution">
    <text evidence="2">The sequence shown here is derived from an EMBL/GenBank/DDBJ whole genome shotgun (WGS) entry which is preliminary data.</text>
</comment>
<dbReference type="CDD" id="cd04301">
    <property type="entry name" value="NAT_SF"/>
    <property type="match status" value="1"/>
</dbReference>
<dbReference type="PANTHER" id="PTHR43072:SF60">
    <property type="entry name" value="L-2,4-DIAMINOBUTYRIC ACID ACETYLTRANSFERASE"/>
    <property type="match status" value="1"/>
</dbReference>
<evidence type="ECO:0000313" key="2">
    <source>
        <dbReference type="EMBL" id="KPL72145.1"/>
    </source>
</evidence>
<dbReference type="PANTHER" id="PTHR43072">
    <property type="entry name" value="N-ACETYLTRANSFERASE"/>
    <property type="match status" value="1"/>
</dbReference>